<protein>
    <recommendedName>
        <fullName evidence="1">LPS-assembly protein LptD</fullName>
    </recommendedName>
</protein>
<dbReference type="HAMAP" id="MF_01411">
    <property type="entry name" value="LPS_assembly_LptD"/>
    <property type="match status" value="1"/>
</dbReference>
<proteinExistence type="inferred from homology"/>
<comment type="similarity">
    <text evidence="1">Belongs to the LptD family.</text>
</comment>
<accession>A0A1W2D6F5</accession>
<dbReference type="InterPro" id="IPR020889">
    <property type="entry name" value="LipoPS_assembly_LptD"/>
</dbReference>
<feature type="chain" id="PRO_5013412098" description="LPS-assembly protein LptD" evidence="1">
    <location>
        <begin position="29"/>
        <end position="713"/>
    </location>
</feature>
<dbReference type="PANTHER" id="PTHR30189">
    <property type="entry name" value="LPS-ASSEMBLY PROTEIN"/>
    <property type="match status" value="1"/>
</dbReference>
<dbReference type="RefSeq" id="WP_084353521.1">
    <property type="nucleotide sequence ID" value="NZ_FWYD01000011.1"/>
</dbReference>
<reference evidence="3 4" key="1">
    <citation type="submission" date="2017-04" db="EMBL/GenBank/DDBJ databases">
        <authorList>
            <person name="Afonso C.L."/>
            <person name="Miller P.J."/>
            <person name="Scott M.A."/>
            <person name="Spackman E."/>
            <person name="Goraichik I."/>
            <person name="Dimitrov K.M."/>
            <person name="Suarez D.L."/>
            <person name="Swayne D.E."/>
        </authorList>
    </citation>
    <scope>NUCLEOTIDE SEQUENCE [LARGE SCALE GENOMIC DNA]</scope>
    <source>
        <strain evidence="3 4">CGMCC 1.12644</strain>
    </source>
</reference>
<comment type="subcellular location">
    <subcellularLocation>
        <location evidence="1">Cell outer membrane</location>
    </subcellularLocation>
</comment>
<dbReference type="GO" id="GO:0009279">
    <property type="term" value="C:cell outer membrane"/>
    <property type="evidence" value="ECO:0007669"/>
    <property type="project" value="UniProtKB-SubCell"/>
</dbReference>
<dbReference type="InterPro" id="IPR050218">
    <property type="entry name" value="LptD"/>
</dbReference>
<dbReference type="InterPro" id="IPR007543">
    <property type="entry name" value="LptD_C"/>
</dbReference>
<comment type="caution">
    <text evidence="1">Lacks conserved residue(s) required for the propagation of feature annotation.</text>
</comment>
<organism evidence="3 4">
    <name type="scientific">Primorskyibacter flagellatus</name>
    <dbReference type="NCBI Taxonomy" id="1387277"/>
    <lineage>
        <taxon>Bacteria</taxon>
        <taxon>Pseudomonadati</taxon>
        <taxon>Pseudomonadota</taxon>
        <taxon>Alphaproteobacteria</taxon>
        <taxon>Rhodobacterales</taxon>
        <taxon>Roseobacteraceae</taxon>
        <taxon>Primorskyibacter</taxon>
    </lineage>
</organism>
<sequence precursor="true">MTRPPLPFAARLFLSFWLTFGAALPALAQTNDAAMLVADEVLIAGEDQLIARGNVEALYQGSRLTATRITYDRDTDTLQLDGPVRLTDPQGNLLLADSGSLDSTFENGLLRGARMVLDEQLQLASVEARRVDGRYTQLARVAVTSCQVCGANQVPLWQIRASRIVHDEEEKQLYFDNAQFRILDVPVFYAPRLRLPDPTLKRAAGILIPSIRSSTLLGFGIKVPYFIPIGDHQDVTLTPYLSPVTRTLEARYRRAFRNGDLTVNAAVTSDTLDEGPRRGYLFAEGAFDLGRDYKLSFDIEMTSDDAYLNDYDYASKDRLDSELTITRTKAKRYFEIGITHYQSLVDGEDNATQPTILADAIYEQRLFPAALGGELRMGLTAHGHFRYSDDDIIGRDINRLNADLSWRRRWTLPGGVRAGVLGQLWGDAFSISQDSTSDNNVAQLTPAAAVELRWPLIRTAANGARDVIEPIVQFGWAGGDRPNIPNDESTRVEFDEGNLLALSRFPAADRRERGYSTVYGLRWMRDNPSGWSAGLTLGRVTRDEADDAFSRSSGLGGTESDWLVAGHFATRSGLNVTARGLLDGDARFSKAAARAGWTNSRLDLGASYVLLVTDAAEDRPEALSEWSFDGSYRFNQYWTGLADWRYDLASSNLAKAGLGVNYTNECVEVGFSVSRKFASSSNLEPSTDFGLTVALKGFSTGGSAKDYRRSCGG</sequence>
<dbReference type="EMBL" id="FWYD01000011">
    <property type="protein sequence ID" value="SMC92941.1"/>
    <property type="molecule type" value="Genomic_DNA"/>
</dbReference>
<feature type="domain" description="LptD C-terminal" evidence="2">
    <location>
        <begin position="277"/>
        <end position="604"/>
    </location>
</feature>
<evidence type="ECO:0000313" key="3">
    <source>
        <dbReference type="EMBL" id="SMC92941.1"/>
    </source>
</evidence>
<dbReference type="GO" id="GO:0015920">
    <property type="term" value="P:lipopolysaccharide transport"/>
    <property type="evidence" value="ECO:0007669"/>
    <property type="project" value="InterPro"/>
</dbReference>
<feature type="signal peptide" evidence="1">
    <location>
        <begin position="1"/>
        <end position="28"/>
    </location>
</feature>
<keyword evidence="1" id="KW-0732">Signal</keyword>
<dbReference type="GO" id="GO:1990351">
    <property type="term" value="C:transporter complex"/>
    <property type="evidence" value="ECO:0007669"/>
    <property type="project" value="TreeGrafter"/>
</dbReference>
<evidence type="ECO:0000313" key="4">
    <source>
        <dbReference type="Proteomes" id="UP000192330"/>
    </source>
</evidence>
<dbReference type="AlphaFoldDB" id="A0A1W2D6F5"/>
<dbReference type="STRING" id="1387277.SAMN06295998_11135"/>
<dbReference type="Proteomes" id="UP000192330">
    <property type="component" value="Unassembled WGS sequence"/>
</dbReference>
<evidence type="ECO:0000259" key="2">
    <source>
        <dbReference type="Pfam" id="PF04453"/>
    </source>
</evidence>
<comment type="subunit">
    <text evidence="1">Component of the lipopolysaccharide transport and assembly complex.</text>
</comment>
<keyword evidence="4" id="KW-1185">Reference proteome</keyword>
<evidence type="ECO:0000256" key="1">
    <source>
        <dbReference type="HAMAP-Rule" id="MF_01411"/>
    </source>
</evidence>
<comment type="function">
    <text evidence="1">Involved in the assembly of lipopolysaccharide (LPS) at the surface of the outer membrane.</text>
</comment>
<name>A0A1W2D6F5_9RHOB</name>
<dbReference type="PANTHER" id="PTHR30189:SF1">
    <property type="entry name" value="LPS-ASSEMBLY PROTEIN LPTD"/>
    <property type="match status" value="1"/>
</dbReference>
<gene>
    <name evidence="1" type="primary">lptD</name>
    <name evidence="3" type="ORF">SAMN06295998_11135</name>
</gene>
<dbReference type="GO" id="GO:0043165">
    <property type="term" value="P:Gram-negative-bacterium-type cell outer membrane assembly"/>
    <property type="evidence" value="ECO:0007669"/>
    <property type="project" value="UniProtKB-UniRule"/>
</dbReference>
<keyword evidence="1" id="KW-0472">Membrane</keyword>
<dbReference type="OrthoDB" id="9760225at2"/>
<keyword evidence="1" id="KW-0998">Cell outer membrane</keyword>
<dbReference type="Pfam" id="PF04453">
    <property type="entry name" value="LptD"/>
    <property type="match status" value="1"/>
</dbReference>